<organism evidence="1">
    <name type="scientific">Aphanomyces astaci</name>
    <name type="common">Crayfish plague agent</name>
    <dbReference type="NCBI Taxonomy" id="112090"/>
    <lineage>
        <taxon>Eukaryota</taxon>
        <taxon>Sar</taxon>
        <taxon>Stramenopiles</taxon>
        <taxon>Oomycota</taxon>
        <taxon>Saprolegniomycetes</taxon>
        <taxon>Saprolegniales</taxon>
        <taxon>Verrucalvaceae</taxon>
        <taxon>Aphanomyces</taxon>
    </lineage>
</organism>
<dbReference type="AlphaFoldDB" id="W4HCL8"/>
<proteinExistence type="predicted"/>
<dbReference type="OrthoDB" id="78686at2759"/>
<accession>W4HCL8</accession>
<dbReference type="InterPro" id="IPR036397">
    <property type="entry name" value="RNaseH_sf"/>
</dbReference>
<dbReference type="GO" id="GO:0003676">
    <property type="term" value="F:nucleic acid binding"/>
    <property type="evidence" value="ECO:0007669"/>
    <property type="project" value="InterPro"/>
</dbReference>
<reference evidence="1" key="1">
    <citation type="submission" date="2013-12" db="EMBL/GenBank/DDBJ databases">
        <title>The Genome Sequence of Aphanomyces astaci APO3.</title>
        <authorList>
            <consortium name="The Broad Institute Genomics Platform"/>
            <person name="Russ C."/>
            <person name="Tyler B."/>
            <person name="van West P."/>
            <person name="Dieguez-Uribeondo J."/>
            <person name="Young S.K."/>
            <person name="Zeng Q."/>
            <person name="Gargeya S."/>
            <person name="Fitzgerald M."/>
            <person name="Abouelleil A."/>
            <person name="Alvarado L."/>
            <person name="Chapman S.B."/>
            <person name="Gainer-Dewar J."/>
            <person name="Goldberg J."/>
            <person name="Griggs A."/>
            <person name="Gujja S."/>
            <person name="Hansen M."/>
            <person name="Howarth C."/>
            <person name="Imamovic A."/>
            <person name="Ireland A."/>
            <person name="Larimer J."/>
            <person name="McCowan C."/>
            <person name="Murphy C."/>
            <person name="Pearson M."/>
            <person name="Poon T.W."/>
            <person name="Priest M."/>
            <person name="Roberts A."/>
            <person name="Saif S."/>
            <person name="Shea T."/>
            <person name="Sykes S."/>
            <person name="Wortman J."/>
            <person name="Nusbaum C."/>
            <person name="Birren B."/>
        </authorList>
    </citation>
    <scope>NUCLEOTIDE SEQUENCE [LARGE SCALE GENOMIC DNA]</scope>
    <source>
        <strain evidence="1">APO3</strain>
    </source>
</reference>
<protein>
    <recommendedName>
        <fullName evidence="2">Tc3 transposase DNA binding domain-containing protein</fullName>
    </recommendedName>
</protein>
<name>W4HCL8_APHAT</name>
<gene>
    <name evidence="1" type="ORF">H257_00656</name>
</gene>
<evidence type="ECO:0000313" key="1">
    <source>
        <dbReference type="EMBL" id="ETV89331.1"/>
    </source>
</evidence>
<dbReference type="VEuPathDB" id="FungiDB:H257_00656"/>
<dbReference type="Gene3D" id="3.30.420.10">
    <property type="entry name" value="Ribonuclease H-like superfamily/Ribonuclease H"/>
    <property type="match status" value="1"/>
</dbReference>
<evidence type="ECO:0008006" key="2">
    <source>
        <dbReference type="Google" id="ProtNLM"/>
    </source>
</evidence>
<sequence>MPKGYALTLAQRGSIVAFCKAKLTIRRIADELEQSSSSGIKHDLHLTFSTRTVRRILFKAPHNKYTKRKANPRITLVHKKARVEKFNLDGPDDLQYYWHDVRKDEQKFLSRQNGGDGVMIWDRFSSQGRTAVAVLQGRQDSYAYCDTVANYVLPFVHAHHPDGLGKTARTVDSAKTVLVAYFQALKVDPNPARDVESKQYVVVYELSLLVNSLASSHMFVGALYRFLLCASYIGCFRISEMLNLTWDGVAVQHDGDSQYVSLRLR</sequence>
<dbReference type="EMBL" id="KI913114">
    <property type="protein sequence ID" value="ETV89331.1"/>
    <property type="molecule type" value="Genomic_DNA"/>
</dbReference>
<dbReference type="RefSeq" id="XP_009821731.1">
    <property type="nucleotide sequence ID" value="XM_009823429.1"/>
</dbReference>
<dbReference type="GeneID" id="20802652"/>